<dbReference type="InterPro" id="IPR023214">
    <property type="entry name" value="HAD_sf"/>
</dbReference>
<dbReference type="EC" id="7.6.2.1" evidence="14"/>
<dbReference type="Gene3D" id="3.40.50.1000">
    <property type="entry name" value="HAD superfamily/HAD-like"/>
    <property type="match status" value="1"/>
</dbReference>
<feature type="binding site" evidence="12">
    <location>
        <position position="845"/>
    </location>
    <ligand>
        <name>ATP</name>
        <dbReference type="ChEBI" id="CHEBI:30616"/>
    </ligand>
</feature>
<feature type="transmembrane region" description="Helical" evidence="14">
    <location>
        <begin position="1468"/>
        <end position="1489"/>
    </location>
</feature>
<feature type="binding site" evidence="12">
    <location>
        <position position="1133"/>
    </location>
    <ligand>
        <name>ATP</name>
        <dbReference type="ChEBI" id="CHEBI:30616"/>
    </ligand>
</feature>
<dbReference type="RefSeq" id="XP_044564759.1">
    <property type="nucleotide sequence ID" value="XM_044702459.1"/>
</dbReference>
<feature type="active site" description="4-aspartylphosphate intermediate" evidence="11">
    <location>
        <position position="708"/>
    </location>
</feature>
<gene>
    <name evidence="19" type="ORF">FDP41_001199</name>
</gene>
<proteinExistence type="inferred from homology"/>
<dbReference type="PANTHER" id="PTHR24092">
    <property type="entry name" value="PROBABLE PHOSPHOLIPID-TRANSPORTING ATPASE"/>
    <property type="match status" value="1"/>
</dbReference>
<comment type="subcellular location">
    <subcellularLocation>
        <location evidence="2">Endomembrane system</location>
    </subcellularLocation>
    <subcellularLocation>
        <location evidence="1 14">Membrane</location>
        <topology evidence="1 14">Multi-pass membrane protein</topology>
    </subcellularLocation>
</comment>
<feature type="binding site" evidence="12">
    <location>
        <position position="1134"/>
    </location>
    <ligand>
        <name>ATP</name>
        <dbReference type="ChEBI" id="CHEBI:30616"/>
    </ligand>
</feature>
<evidence type="ECO:0000259" key="17">
    <source>
        <dbReference type="Pfam" id="PF16209"/>
    </source>
</evidence>
<evidence type="ECO:0000256" key="8">
    <source>
        <dbReference type="ARBA" id="ARBA00022967"/>
    </source>
</evidence>
<evidence type="ECO:0000256" key="11">
    <source>
        <dbReference type="PIRSR" id="PIRSR606539-1"/>
    </source>
</evidence>
<dbReference type="SFLD" id="SFLDS00003">
    <property type="entry name" value="Haloacid_Dehalogenase"/>
    <property type="match status" value="1"/>
</dbReference>
<feature type="binding site" evidence="13">
    <location>
        <position position="708"/>
    </location>
    <ligand>
        <name>Mg(2+)</name>
        <dbReference type="ChEBI" id="CHEBI:18420"/>
    </ligand>
</feature>
<protein>
    <recommendedName>
        <fullName evidence="14">Phospholipid-transporting ATPase</fullName>
        <ecNumber evidence="14">7.6.2.1</ecNumber>
    </recommendedName>
</protein>
<dbReference type="VEuPathDB" id="AmoebaDB:NfTy_048620"/>
<feature type="binding site" evidence="12">
    <location>
        <position position="1094"/>
    </location>
    <ligand>
        <name>ATP</name>
        <dbReference type="ChEBI" id="CHEBI:30616"/>
    </ligand>
</feature>
<dbReference type="SFLD" id="SFLDF00027">
    <property type="entry name" value="p-type_atpase"/>
    <property type="match status" value="1"/>
</dbReference>
<comment type="catalytic activity">
    <reaction evidence="14">
        <text>ATP + H2O + phospholipidSide 1 = ADP + phosphate + phospholipidSide 2.</text>
        <dbReference type="EC" id="7.6.2.1"/>
    </reaction>
</comment>
<comment type="similarity">
    <text evidence="14">Belongs to the cation transport ATPase (P-type) (TC 3.A.3) family. Type IV subfamily.</text>
</comment>
<feature type="binding site" evidence="12">
    <location>
        <position position="911"/>
    </location>
    <ligand>
        <name>ATP</name>
        <dbReference type="ChEBI" id="CHEBI:30616"/>
    </ligand>
</feature>
<dbReference type="Pfam" id="PF00122">
    <property type="entry name" value="E1-E2_ATPase"/>
    <property type="match status" value="1"/>
</dbReference>
<feature type="binding site" evidence="12">
    <location>
        <position position="708"/>
    </location>
    <ligand>
        <name>ATP</name>
        <dbReference type="ChEBI" id="CHEBI:30616"/>
    </ligand>
</feature>
<evidence type="ECO:0000313" key="19">
    <source>
        <dbReference type="EMBL" id="KAF0980046.1"/>
    </source>
</evidence>
<feature type="binding site" evidence="12">
    <location>
        <position position="986"/>
    </location>
    <ligand>
        <name>ATP</name>
        <dbReference type="ChEBI" id="CHEBI:30616"/>
    </ligand>
</feature>
<feature type="binding site" evidence="12">
    <location>
        <position position="1088"/>
    </location>
    <ligand>
        <name>ATP</name>
        <dbReference type="ChEBI" id="CHEBI:30616"/>
    </ligand>
</feature>
<feature type="transmembrane region" description="Helical" evidence="14">
    <location>
        <begin position="608"/>
        <end position="629"/>
    </location>
</feature>
<evidence type="ECO:0000256" key="6">
    <source>
        <dbReference type="ARBA" id="ARBA00022840"/>
    </source>
</evidence>
<dbReference type="OMA" id="LACLQFW"/>
<name>A0A6A5BXG2_NAEFO</name>
<evidence type="ECO:0000259" key="18">
    <source>
        <dbReference type="Pfam" id="PF16212"/>
    </source>
</evidence>
<dbReference type="InterPro" id="IPR006539">
    <property type="entry name" value="P-type_ATPase_IV"/>
</dbReference>
<dbReference type="InterPro" id="IPR032631">
    <property type="entry name" value="P-type_ATPase_N"/>
</dbReference>
<feature type="binding site" evidence="12">
    <location>
        <position position="793"/>
    </location>
    <ligand>
        <name>ATP</name>
        <dbReference type="ChEBI" id="CHEBI:30616"/>
    </ligand>
</feature>
<feature type="compositionally biased region" description="Polar residues" evidence="15">
    <location>
        <begin position="22"/>
        <end position="33"/>
    </location>
</feature>
<evidence type="ECO:0000313" key="20">
    <source>
        <dbReference type="Proteomes" id="UP000444721"/>
    </source>
</evidence>
<feature type="binding site" evidence="13">
    <location>
        <position position="1130"/>
    </location>
    <ligand>
        <name>Mg(2+)</name>
        <dbReference type="ChEBI" id="CHEBI:18420"/>
    </ligand>
</feature>
<dbReference type="Gene3D" id="3.40.1110.10">
    <property type="entry name" value="Calcium-transporting ATPase, cytoplasmic domain N"/>
    <property type="match status" value="1"/>
</dbReference>
<feature type="binding site" evidence="12">
    <location>
        <position position="710"/>
    </location>
    <ligand>
        <name>ATP</name>
        <dbReference type="ChEBI" id="CHEBI:30616"/>
    </ligand>
</feature>
<accession>A0A6A5BXG2</accession>
<dbReference type="Pfam" id="PF16212">
    <property type="entry name" value="PhoLip_ATPase_C"/>
    <property type="match status" value="1"/>
</dbReference>
<dbReference type="Proteomes" id="UP000444721">
    <property type="component" value="Unassembled WGS sequence"/>
</dbReference>
<comment type="cofactor">
    <cofactor evidence="13">
        <name>Mg(2+)</name>
        <dbReference type="ChEBI" id="CHEBI:18420"/>
    </cofactor>
</comment>
<feature type="binding site" evidence="12">
    <location>
        <position position="985"/>
    </location>
    <ligand>
        <name>ATP</name>
        <dbReference type="ChEBI" id="CHEBI:30616"/>
    </ligand>
</feature>
<evidence type="ECO:0000259" key="16">
    <source>
        <dbReference type="Pfam" id="PF00122"/>
    </source>
</evidence>
<sequence length="1611" mass="184347">MGFQKESDSLVMAVRSHLANRGSTNNIVNGQDPQNEEDDSFRGGDGDAATFTNDHSGNHQQVYYSAVSSEEIEYIPSSSPSVLHQDDFPECNPEKEFNDSPRNNSLRIVYGNFESSNFENHQIIHEHYYNHILTPQLQQKQRDLANFLLNYNSHQNIVSKIFSFIFWILYHMVVTFIVHFCLKNFIFYSISMIYRCCNCEGYNFGSFNTSSFVNDDVSSITAEHFNIKRIFQNRRNFEKYWKHATTWVWNFLFADNYEPLQTISERIKSRTLFSRERNCNYPRFCDNTISNTKYKWYNFFWKSISEQFSLRMNQYFLALACLQFWKVASPTNPITTWIPLIVVVTVGVAKEFIDDYFRYKKDTEINLNKVTIIRNGSFHVIPSYQVQVGDIVYLQEEEQIRADMLLLKSSNILKKEKINRAESGDDVVVSTTNDFLSDISGGIAWIETSALDGESHYKERKAIPQVQQLFSNKDSDYADILNNFSCIVECSLPNADLDHFRGDLLVTDRVGGFTRYPLSYYNLLLQGTTLKSTAHALALVVYTGNETKIGMNKKEAEMKWTKMDNFINHVVVGIFMVQLVIGLSFGIIGNYYNILQRQYSPFYLALDLYPILPVINTSSTNMIFIFRFLHNFIYPILPYLIIPLRFTMLCSLMIPQSLKITSDITKYIISMFFIAKDYGLSDKRGNMPSCSNTSVAEDLGQIQYIFTDKTGTITENLLTLSRVIVDGQVIRVPKLTKNGHTSNYAQYLWPHNTASKDSIRMNFLRNLALCHTVYCENSENLYMPHYRSSSPEEDAFVKFAASQGVVLNYRDEERIVLKFYNDPDENSRGQSWMLEEYRILKVLYFTSDRRRMSIIVKRQELNNAETQETRYFIMCKGADDVLSERMDNRDPALLQKTLSHIQSLASQEGLRVMLMAYRELSSEEVTTFMENISLADDSNEQSIFEEIETNFQLLGATAMEDKLQEGAAECIESLRDAGISIWMLTGDKTETAVQIAQTCHIIPAVPSEDLLLIYLRGSSVSSVRDSLHQALTKLGNSTHLFACLIFEGKILNYILNDDDKQPADIKSLENLLLFLRVCEQVQACVCCRMTPKFKGKIVRMIKYPVTSIEDSQHNNRLQSLSSPICLAIGDGGNDVNMILEADVGVGISSSARLVDDSNAMVTSDQEIHTENENLQAVRAADFGIPRFSALKRLILVHGRNSYKRLALVSQYTMYKSVVLAACQLVYNLFFTYFSGSTILQSHSLIFYNILYTSLLPFAFSMGDISIGEFLQFLSPSRKTSNNTSQHHGHSFEVSDTALEKIPELYKSSQKGESITKQSLVLWFLNAIYQGFTIIAIFSLSTGSFSQGCACFARQYTSLDTSSEEISKYGRFKSEVEHLNSLVMFVLVTVQWTTVKLIYNWNTMTRICRKEKRKFSLTSMILRLRLSNIIMGISVVTFLTINAMTFSGISSTPSVSSILLVFGNYSCLYLIALLTIVMCILPSLFVMWGIRDGQLILLYQSIFNKTYGSEYQTISSIDQEYCDEKSETPSITPFEYALLKFNISAFVRQEEEKFYQNACPSSNHVEHETMDLDTPIQENATFINSQHATSSLDEFYHTLRNKVRLSMNLPPK</sequence>
<dbReference type="InterPro" id="IPR018303">
    <property type="entry name" value="ATPase_P-typ_P_site"/>
</dbReference>
<dbReference type="PRINTS" id="PR00119">
    <property type="entry name" value="CATATPASE"/>
</dbReference>
<keyword evidence="7 13" id="KW-0460">Magnesium</keyword>
<evidence type="ECO:0000256" key="13">
    <source>
        <dbReference type="PIRSR" id="PIRSR606539-3"/>
    </source>
</evidence>
<keyword evidence="8 14" id="KW-1278">Translocase</keyword>
<dbReference type="SUPFAM" id="SSF56784">
    <property type="entry name" value="HAD-like"/>
    <property type="match status" value="1"/>
</dbReference>
<keyword evidence="10 14" id="KW-0472">Membrane</keyword>
<dbReference type="Gene3D" id="2.70.150.10">
    <property type="entry name" value="Calcium-transporting ATPase, cytoplasmic transduction domain A"/>
    <property type="match status" value="1"/>
</dbReference>
<evidence type="ECO:0000256" key="1">
    <source>
        <dbReference type="ARBA" id="ARBA00004141"/>
    </source>
</evidence>
<evidence type="ECO:0000256" key="15">
    <source>
        <dbReference type="SAM" id="MobiDB-lite"/>
    </source>
</evidence>
<dbReference type="PROSITE" id="PS00154">
    <property type="entry name" value="ATPASE_E1_E2"/>
    <property type="match status" value="1"/>
</dbReference>
<evidence type="ECO:0000256" key="5">
    <source>
        <dbReference type="ARBA" id="ARBA00022741"/>
    </source>
</evidence>
<feature type="transmembrane region" description="Helical" evidence="14">
    <location>
        <begin position="1381"/>
        <end position="1400"/>
    </location>
</feature>
<dbReference type="Pfam" id="PF16209">
    <property type="entry name" value="PhoLip_ATPase_N"/>
    <property type="match status" value="1"/>
</dbReference>
<feature type="region of interest" description="Disordered" evidence="15">
    <location>
        <begin position="22"/>
        <end position="57"/>
    </location>
</feature>
<dbReference type="InterPro" id="IPR008250">
    <property type="entry name" value="ATPase_P-typ_transduc_dom_A_sf"/>
</dbReference>
<dbReference type="InterPro" id="IPR036412">
    <property type="entry name" value="HAD-like_sf"/>
</dbReference>
<feature type="binding site" evidence="13">
    <location>
        <position position="710"/>
    </location>
    <ligand>
        <name>Mg(2+)</name>
        <dbReference type="ChEBI" id="CHEBI:18420"/>
    </ligand>
</feature>
<evidence type="ECO:0000256" key="4">
    <source>
        <dbReference type="ARBA" id="ARBA00022723"/>
    </source>
</evidence>
<feature type="transmembrane region" description="Helical" evidence="14">
    <location>
        <begin position="566"/>
        <end position="588"/>
    </location>
</feature>
<feature type="binding site" evidence="13">
    <location>
        <position position="1134"/>
    </location>
    <ligand>
        <name>Mg(2+)</name>
        <dbReference type="ChEBI" id="CHEBI:18420"/>
    </ligand>
</feature>
<dbReference type="InterPro" id="IPR044492">
    <property type="entry name" value="P_typ_ATPase_HD_dom"/>
</dbReference>
<feature type="domain" description="P-type ATPase C-terminal" evidence="18">
    <location>
        <begin position="1177"/>
        <end position="1485"/>
    </location>
</feature>
<organism evidence="19 20">
    <name type="scientific">Naegleria fowleri</name>
    <name type="common">Brain eating amoeba</name>
    <dbReference type="NCBI Taxonomy" id="5763"/>
    <lineage>
        <taxon>Eukaryota</taxon>
        <taxon>Discoba</taxon>
        <taxon>Heterolobosea</taxon>
        <taxon>Tetramitia</taxon>
        <taxon>Eutetramitia</taxon>
        <taxon>Vahlkampfiidae</taxon>
        <taxon>Naegleria</taxon>
    </lineage>
</organism>
<keyword evidence="3 14" id="KW-0812">Transmembrane</keyword>
<dbReference type="VEuPathDB" id="AmoebaDB:FDP41_001199"/>
<evidence type="ECO:0000256" key="7">
    <source>
        <dbReference type="ARBA" id="ARBA00022842"/>
    </source>
</evidence>
<dbReference type="NCBIfam" id="TIGR01652">
    <property type="entry name" value="ATPase-Plipid"/>
    <property type="match status" value="1"/>
</dbReference>
<feature type="domain" description="P-type ATPase A" evidence="16">
    <location>
        <begin position="368"/>
        <end position="412"/>
    </location>
</feature>
<keyword evidence="9 14" id="KW-1133">Transmembrane helix</keyword>
<evidence type="ECO:0000256" key="10">
    <source>
        <dbReference type="ARBA" id="ARBA00023136"/>
    </source>
</evidence>
<dbReference type="SUPFAM" id="SSF81660">
    <property type="entry name" value="Metal cation-transporting ATPase, ATP-binding domain N"/>
    <property type="match status" value="1"/>
</dbReference>
<dbReference type="OrthoDB" id="377733at2759"/>
<dbReference type="InterPro" id="IPR032630">
    <property type="entry name" value="P_typ_ATPase_c"/>
</dbReference>
<keyword evidence="20" id="KW-1185">Reference proteome</keyword>
<dbReference type="GO" id="GO:0005886">
    <property type="term" value="C:plasma membrane"/>
    <property type="evidence" value="ECO:0007669"/>
    <property type="project" value="TreeGrafter"/>
</dbReference>
<dbReference type="GO" id="GO:0005524">
    <property type="term" value="F:ATP binding"/>
    <property type="evidence" value="ECO:0007669"/>
    <property type="project" value="UniProtKB-UniRule"/>
</dbReference>
<dbReference type="InterPro" id="IPR023298">
    <property type="entry name" value="ATPase_P-typ_TM_dom_sf"/>
</dbReference>
<feature type="domain" description="P-type ATPase N-terminal" evidence="17">
    <location>
        <begin position="275"/>
        <end position="337"/>
    </location>
</feature>
<dbReference type="SUPFAM" id="SSF81665">
    <property type="entry name" value="Calcium ATPase, transmembrane domain M"/>
    <property type="match status" value="1"/>
</dbReference>
<evidence type="ECO:0000256" key="9">
    <source>
        <dbReference type="ARBA" id="ARBA00022989"/>
    </source>
</evidence>
<dbReference type="GeneID" id="68108417"/>
<dbReference type="GO" id="GO:0140326">
    <property type="term" value="F:ATPase-coupled intramembrane lipid transporter activity"/>
    <property type="evidence" value="ECO:0007669"/>
    <property type="project" value="UniProtKB-EC"/>
</dbReference>
<keyword evidence="6 12" id="KW-0067">ATP-binding</keyword>
<dbReference type="Pfam" id="PF13246">
    <property type="entry name" value="Cation_ATPase"/>
    <property type="match status" value="1"/>
</dbReference>
<evidence type="ECO:0000256" key="2">
    <source>
        <dbReference type="ARBA" id="ARBA00004308"/>
    </source>
</evidence>
<reference evidence="19 20" key="1">
    <citation type="journal article" date="2019" name="Sci. Rep.">
        <title>Nanopore sequencing improves the draft genome of the human pathogenic amoeba Naegleria fowleri.</title>
        <authorList>
            <person name="Liechti N."/>
            <person name="Schurch N."/>
            <person name="Bruggmann R."/>
            <person name="Wittwer M."/>
        </authorList>
    </citation>
    <scope>NUCLEOTIDE SEQUENCE [LARGE SCALE GENOMIC DNA]</scope>
    <source>
        <strain evidence="19 20">ATCC 30894</strain>
    </source>
</reference>
<feature type="transmembrane region" description="Helical" evidence="14">
    <location>
        <begin position="1319"/>
        <end position="1337"/>
    </location>
</feature>
<feature type="binding site" evidence="12">
    <location>
        <position position="709"/>
    </location>
    <ligand>
        <name>ATP</name>
        <dbReference type="ChEBI" id="CHEBI:30616"/>
    </ligand>
</feature>
<feature type="transmembrane region" description="Helical" evidence="14">
    <location>
        <begin position="1421"/>
        <end position="1448"/>
    </location>
</feature>
<feature type="transmembrane region" description="Helical" evidence="14">
    <location>
        <begin position="161"/>
        <end position="182"/>
    </location>
</feature>
<comment type="caution">
    <text evidence="19">The sequence shown here is derived from an EMBL/GenBank/DDBJ whole genome shotgun (WGS) entry which is preliminary data.</text>
</comment>
<dbReference type="GO" id="GO:0045332">
    <property type="term" value="P:phospholipid translocation"/>
    <property type="evidence" value="ECO:0007669"/>
    <property type="project" value="TreeGrafter"/>
</dbReference>
<keyword evidence="4 13" id="KW-0479">Metal-binding</keyword>
<dbReference type="InterPro" id="IPR059000">
    <property type="entry name" value="ATPase_P-type_domA"/>
</dbReference>
<dbReference type="SFLD" id="SFLDG00002">
    <property type="entry name" value="C1.7:_P-type_atpase_like"/>
    <property type="match status" value="1"/>
</dbReference>
<dbReference type="InterPro" id="IPR023299">
    <property type="entry name" value="ATPase_P-typ_cyto_dom_N"/>
</dbReference>
<evidence type="ECO:0000256" key="3">
    <source>
        <dbReference type="ARBA" id="ARBA00022692"/>
    </source>
</evidence>
<evidence type="ECO:0000256" key="14">
    <source>
        <dbReference type="RuleBase" id="RU362033"/>
    </source>
</evidence>
<feature type="binding site" evidence="12">
    <location>
        <position position="876"/>
    </location>
    <ligand>
        <name>ATP</name>
        <dbReference type="ChEBI" id="CHEBI:30616"/>
    </ligand>
</feature>
<feature type="transmembrane region" description="Helical" evidence="14">
    <location>
        <begin position="1213"/>
        <end position="1233"/>
    </location>
</feature>
<evidence type="ECO:0000256" key="12">
    <source>
        <dbReference type="PIRSR" id="PIRSR606539-2"/>
    </source>
</evidence>
<dbReference type="VEuPathDB" id="AmoebaDB:NF0107970"/>
<feature type="transmembrane region" description="Helical" evidence="14">
    <location>
        <begin position="636"/>
        <end position="658"/>
    </location>
</feature>
<dbReference type="EMBL" id="VFQX01000022">
    <property type="protein sequence ID" value="KAF0980046.1"/>
    <property type="molecule type" value="Genomic_DNA"/>
</dbReference>
<dbReference type="PANTHER" id="PTHR24092:SF19">
    <property type="entry name" value="PHOSPHOLIPID-TRANSPORTING ATPASE"/>
    <property type="match status" value="1"/>
</dbReference>
<feature type="binding site" evidence="12">
    <location>
        <position position="987"/>
    </location>
    <ligand>
        <name>ATP</name>
        <dbReference type="ChEBI" id="CHEBI:30616"/>
    </ligand>
</feature>
<keyword evidence="5 12" id="KW-0547">Nucleotide-binding</keyword>
<dbReference type="GO" id="GO:0000287">
    <property type="term" value="F:magnesium ion binding"/>
    <property type="evidence" value="ECO:0007669"/>
    <property type="project" value="UniProtKB-UniRule"/>
</dbReference>
<dbReference type="SUPFAM" id="SSF81653">
    <property type="entry name" value="Calcium ATPase, transduction domain A"/>
    <property type="match status" value="1"/>
</dbReference>